<accession>A0A9W6LBE4</accession>
<gene>
    <name evidence="1" type="ORF">GHYDROH2_04150</name>
</gene>
<dbReference type="InterPro" id="IPR027417">
    <property type="entry name" value="P-loop_NTPase"/>
</dbReference>
<evidence type="ECO:0008006" key="3">
    <source>
        <dbReference type="Google" id="ProtNLM"/>
    </source>
</evidence>
<keyword evidence="2" id="KW-1185">Reference proteome</keyword>
<dbReference type="RefSeq" id="WP_214187259.1">
    <property type="nucleotide sequence ID" value="NZ_BSDS01000001.1"/>
</dbReference>
<organism evidence="1 2">
    <name type="scientific">Geobacter hydrogenophilus</name>
    <dbReference type="NCBI Taxonomy" id="40983"/>
    <lineage>
        <taxon>Bacteria</taxon>
        <taxon>Pseudomonadati</taxon>
        <taxon>Thermodesulfobacteriota</taxon>
        <taxon>Desulfuromonadia</taxon>
        <taxon>Geobacterales</taxon>
        <taxon>Geobacteraceae</taxon>
        <taxon>Geobacter</taxon>
    </lineage>
</organism>
<sequence length="412" mass="46732">MPKVNPFKPNDPVPTAMFAGRYDELIALEKGLYQTKHGQNSNFLITGERGIGKSSLLMYLKYVSSGDIETLEHGKFNFVTIPVVISDKTDLTTFIKLIEKNISRELGKIEKVRSFVADTWSFVQRLKIMDSGIDKSESNSEIDLIIDDFAYSVSETCKRITNPEKGEKIKDGIVFLIDEADNACPTLRLGYFFKVVTELLQHNSCNNVMFVVSGLPDVVDKLIASHESSVRIFSQLKIKELNEDDRKYVIDKGLDQANRLNSVSTTITNSAKVYISQLSEGYPHFIQQFAYSAFDQDSNNEITNEDVIEGAFKKGGAIDAIGDRYYVSAFRDKIKSDEYRQVLSIMADKMNAWIKKSEIREKFTGDEITLNNALQALTTRKIILKNPSKIGEYRLQQRGFALWIKLFGDRKK</sequence>
<comment type="caution">
    <text evidence="1">The sequence shown here is derived from an EMBL/GenBank/DDBJ whole genome shotgun (WGS) entry which is preliminary data.</text>
</comment>
<dbReference type="PROSITE" id="PS00018">
    <property type="entry name" value="EF_HAND_1"/>
    <property type="match status" value="1"/>
</dbReference>
<protein>
    <recommendedName>
        <fullName evidence="3">Orc1-like AAA ATPase domain-containing protein</fullName>
    </recommendedName>
</protein>
<dbReference type="SUPFAM" id="SSF52540">
    <property type="entry name" value="P-loop containing nucleoside triphosphate hydrolases"/>
    <property type="match status" value="1"/>
</dbReference>
<proteinExistence type="predicted"/>
<dbReference type="Gene3D" id="3.40.50.300">
    <property type="entry name" value="P-loop containing nucleotide triphosphate hydrolases"/>
    <property type="match status" value="1"/>
</dbReference>
<dbReference type="GO" id="GO:0016887">
    <property type="term" value="F:ATP hydrolysis activity"/>
    <property type="evidence" value="ECO:0007669"/>
    <property type="project" value="InterPro"/>
</dbReference>
<dbReference type="PANTHER" id="PTHR34301">
    <property type="entry name" value="DNA-BINDING PROTEIN-RELATED"/>
    <property type="match status" value="1"/>
</dbReference>
<evidence type="ECO:0000313" key="1">
    <source>
        <dbReference type="EMBL" id="GLI36914.1"/>
    </source>
</evidence>
<dbReference type="InterPro" id="IPR018247">
    <property type="entry name" value="EF_Hand_1_Ca_BS"/>
</dbReference>
<dbReference type="AlphaFoldDB" id="A0A9W6LBE4"/>
<dbReference type="Proteomes" id="UP001144352">
    <property type="component" value="Unassembled WGS sequence"/>
</dbReference>
<dbReference type="GO" id="GO:0006302">
    <property type="term" value="P:double-strand break repair"/>
    <property type="evidence" value="ECO:0007669"/>
    <property type="project" value="InterPro"/>
</dbReference>
<name>A0A9W6LBE4_9BACT</name>
<reference evidence="1" key="1">
    <citation type="submission" date="2022-12" db="EMBL/GenBank/DDBJ databases">
        <title>Reference genome sequencing for broad-spectrum identification of bacterial and archaeal isolates by mass spectrometry.</title>
        <authorList>
            <person name="Sekiguchi Y."/>
            <person name="Tourlousse D.M."/>
        </authorList>
    </citation>
    <scope>NUCLEOTIDE SEQUENCE</scope>
    <source>
        <strain evidence="1">H2</strain>
    </source>
</reference>
<evidence type="ECO:0000313" key="2">
    <source>
        <dbReference type="Proteomes" id="UP001144352"/>
    </source>
</evidence>
<dbReference type="EMBL" id="BSDS01000001">
    <property type="protein sequence ID" value="GLI36914.1"/>
    <property type="molecule type" value="Genomic_DNA"/>
</dbReference>
<dbReference type="PANTHER" id="PTHR34301:SF8">
    <property type="entry name" value="ATPASE DOMAIN-CONTAINING PROTEIN"/>
    <property type="match status" value="1"/>
</dbReference>